<dbReference type="EMBL" id="BAAANC010000001">
    <property type="protein sequence ID" value="GAA1511504.1"/>
    <property type="molecule type" value="Genomic_DNA"/>
</dbReference>
<evidence type="ECO:0000256" key="14">
    <source>
        <dbReference type="ARBA" id="ARBA00022840"/>
    </source>
</evidence>
<evidence type="ECO:0000256" key="13">
    <source>
        <dbReference type="ARBA" id="ARBA00022777"/>
    </source>
</evidence>
<evidence type="ECO:0000256" key="4">
    <source>
        <dbReference type="ARBA" id="ARBA00003889"/>
    </source>
</evidence>
<evidence type="ECO:0000256" key="2">
    <source>
        <dbReference type="ARBA" id="ARBA00000711"/>
    </source>
</evidence>
<gene>
    <name evidence="18" type="ORF">GCM10009741_06120</name>
</gene>
<dbReference type="SUPFAM" id="SSF52540">
    <property type="entry name" value="P-loop containing nucleoside triphosphate hydrolases"/>
    <property type="match status" value="1"/>
</dbReference>
<keyword evidence="10" id="KW-0169">Cobalamin biosynthesis</keyword>
<dbReference type="EC" id="2.7.1.156" evidence="8"/>
<reference evidence="18 19" key="1">
    <citation type="journal article" date="2019" name="Int. J. Syst. Evol. Microbiol.">
        <title>The Global Catalogue of Microorganisms (GCM) 10K type strain sequencing project: providing services to taxonomists for standard genome sequencing and annotation.</title>
        <authorList>
            <consortium name="The Broad Institute Genomics Platform"/>
            <consortium name="The Broad Institute Genome Sequencing Center for Infectious Disease"/>
            <person name="Wu L."/>
            <person name="Ma J."/>
        </authorList>
    </citation>
    <scope>NUCLEOTIDE SEQUENCE [LARGE SCALE GENOMIC DNA]</scope>
    <source>
        <strain evidence="18 19">JCM 14303</strain>
    </source>
</reference>
<evidence type="ECO:0000256" key="16">
    <source>
        <dbReference type="ARBA" id="ARBA00029570"/>
    </source>
</evidence>
<keyword evidence="11" id="KW-0808">Transferase</keyword>
<evidence type="ECO:0000256" key="9">
    <source>
        <dbReference type="ARBA" id="ARBA00012523"/>
    </source>
</evidence>
<dbReference type="Gene3D" id="3.40.50.300">
    <property type="entry name" value="P-loop containing nucleotide triphosphate hydrolases"/>
    <property type="match status" value="1"/>
</dbReference>
<evidence type="ECO:0000313" key="19">
    <source>
        <dbReference type="Proteomes" id="UP001500363"/>
    </source>
</evidence>
<evidence type="ECO:0000256" key="6">
    <source>
        <dbReference type="ARBA" id="ARBA00005159"/>
    </source>
</evidence>
<protein>
    <recommendedName>
        <fullName evidence="16">Adenosylcobinamide kinase</fullName>
        <ecNumber evidence="8">2.7.1.156</ecNumber>
        <ecNumber evidence="9">2.7.7.62</ecNumber>
    </recommendedName>
    <alternativeName>
        <fullName evidence="17">Adenosylcobinamide-phosphate guanylyltransferase</fullName>
    </alternativeName>
</protein>
<comment type="similarity">
    <text evidence="7">Belongs to the CobU/CobP family.</text>
</comment>
<dbReference type="InterPro" id="IPR027417">
    <property type="entry name" value="P-loop_NTPase"/>
</dbReference>
<evidence type="ECO:0000256" key="8">
    <source>
        <dbReference type="ARBA" id="ARBA00012016"/>
    </source>
</evidence>
<evidence type="ECO:0000256" key="17">
    <source>
        <dbReference type="ARBA" id="ARBA00030571"/>
    </source>
</evidence>
<keyword evidence="13" id="KW-0418">Kinase</keyword>
<dbReference type="CDD" id="cd00544">
    <property type="entry name" value="CobU"/>
    <property type="match status" value="1"/>
</dbReference>
<dbReference type="Proteomes" id="UP001500363">
    <property type="component" value="Unassembled WGS sequence"/>
</dbReference>
<comment type="pathway">
    <text evidence="6">Cofactor biosynthesis; adenosylcobalamin biosynthesis; adenosylcobalamin from cob(II)yrinate a,c-diamide: step 5/7.</text>
</comment>
<dbReference type="RefSeq" id="WP_344168940.1">
    <property type="nucleotide sequence ID" value="NZ_BAAANC010000001.1"/>
</dbReference>
<keyword evidence="14" id="KW-0067">ATP-binding</keyword>
<evidence type="ECO:0000256" key="7">
    <source>
        <dbReference type="ARBA" id="ARBA00007490"/>
    </source>
</evidence>
<dbReference type="Pfam" id="PF02283">
    <property type="entry name" value="CobU"/>
    <property type="match status" value="1"/>
</dbReference>
<name>A0ABN2A558_9ACTN</name>
<evidence type="ECO:0000256" key="1">
    <source>
        <dbReference type="ARBA" id="ARBA00000312"/>
    </source>
</evidence>
<comment type="catalytic activity">
    <reaction evidence="1">
        <text>adenosylcob(III)inamide + ATP = adenosylcob(III)inamide phosphate + ADP + H(+)</text>
        <dbReference type="Rhea" id="RHEA:15769"/>
        <dbReference type="ChEBI" id="CHEBI:2480"/>
        <dbReference type="ChEBI" id="CHEBI:15378"/>
        <dbReference type="ChEBI" id="CHEBI:30616"/>
        <dbReference type="ChEBI" id="CHEBI:58502"/>
        <dbReference type="ChEBI" id="CHEBI:456216"/>
        <dbReference type="EC" id="2.7.1.156"/>
    </reaction>
</comment>
<dbReference type="InterPro" id="IPR003203">
    <property type="entry name" value="CobU/CobP"/>
</dbReference>
<comment type="catalytic activity">
    <reaction evidence="2">
        <text>adenosylcob(III)inamide phosphate + GTP + H(+) = adenosylcob(III)inamide-GDP + diphosphate</text>
        <dbReference type="Rhea" id="RHEA:22712"/>
        <dbReference type="ChEBI" id="CHEBI:15378"/>
        <dbReference type="ChEBI" id="CHEBI:33019"/>
        <dbReference type="ChEBI" id="CHEBI:37565"/>
        <dbReference type="ChEBI" id="CHEBI:58502"/>
        <dbReference type="ChEBI" id="CHEBI:60487"/>
        <dbReference type="EC" id="2.7.7.62"/>
    </reaction>
</comment>
<dbReference type="PANTHER" id="PTHR34848:SF1">
    <property type="entry name" value="BIFUNCTIONAL ADENOSYLCOBALAMIN BIOSYNTHESIS PROTEIN COBU"/>
    <property type="match status" value="1"/>
</dbReference>
<comment type="pathway">
    <text evidence="5">Cofactor biosynthesis; adenosylcobalamin biosynthesis; adenosylcobalamin from cob(II)yrinate a,c-diamide: step 6/7.</text>
</comment>
<keyword evidence="12" id="KW-0547">Nucleotide-binding</keyword>
<evidence type="ECO:0000256" key="15">
    <source>
        <dbReference type="ARBA" id="ARBA00023134"/>
    </source>
</evidence>
<evidence type="ECO:0000256" key="5">
    <source>
        <dbReference type="ARBA" id="ARBA00004692"/>
    </source>
</evidence>
<evidence type="ECO:0000256" key="10">
    <source>
        <dbReference type="ARBA" id="ARBA00022573"/>
    </source>
</evidence>
<comment type="catalytic activity">
    <reaction evidence="3">
        <text>adenosylcob(III)inamide + GTP = adenosylcob(III)inamide phosphate + GDP + H(+)</text>
        <dbReference type="Rhea" id="RHEA:15765"/>
        <dbReference type="ChEBI" id="CHEBI:2480"/>
        <dbReference type="ChEBI" id="CHEBI:15378"/>
        <dbReference type="ChEBI" id="CHEBI:37565"/>
        <dbReference type="ChEBI" id="CHEBI:58189"/>
        <dbReference type="ChEBI" id="CHEBI:58502"/>
        <dbReference type="EC" id="2.7.1.156"/>
    </reaction>
</comment>
<evidence type="ECO:0000256" key="3">
    <source>
        <dbReference type="ARBA" id="ARBA00001522"/>
    </source>
</evidence>
<evidence type="ECO:0000256" key="12">
    <source>
        <dbReference type="ARBA" id="ARBA00022741"/>
    </source>
</evidence>
<sequence length="246" mass="26062">MAELVTTAAGATVDGVLELTADGFTAVEGYQVSVARTAAGLRYDVLTPAGDQVSWTSRDAEAGAADATGVRDISRRTLILGGARSGKSTEAERLLADTPDTLYVATGGDGSTDPEWADRIAKHRARRPASWGLAETIELVPLLESDGPPLLIDCLTLWLARTMDSCDIWDHQENLGQVEQRIDALAAAWSTTPRLVVAVSNEVGSGVVPADAGTRLFRDLMGRLNATISRESDTVLWCVAGRTVAL</sequence>
<accession>A0ABN2A558</accession>
<keyword evidence="19" id="KW-1185">Reference proteome</keyword>
<organism evidence="18 19">
    <name type="scientific">Kribbella lupini</name>
    <dbReference type="NCBI Taxonomy" id="291602"/>
    <lineage>
        <taxon>Bacteria</taxon>
        <taxon>Bacillati</taxon>
        <taxon>Actinomycetota</taxon>
        <taxon>Actinomycetes</taxon>
        <taxon>Propionibacteriales</taxon>
        <taxon>Kribbellaceae</taxon>
        <taxon>Kribbella</taxon>
    </lineage>
</organism>
<keyword evidence="15" id="KW-0342">GTP-binding</keyword>
<comment type="function">
    <text evidence="4">Catalyzes ATP-dependent phosphorylation of adenosylcobinamide and addition of GMP to adenosylcobinamide phosphate.</text>
</comment>
<evidence type="ECO:0000313" key="18">
    <source>
        <dbReference type="EMBL" id="GAA1511504.1"/>
    </source>
</evidence>
<evidence type="ECO:0000256" key="11">
    <source>
        <dbReference type="ARBA" id="ARBA00022679"/>
    </source>
</evidence>
<dbReference type="PANTHER" id="PTHR34848">
    <property type="match status" value="1"/>
</dbReference>
<proteinExistence type="inferred from homology"/>
<comment type="caution">
    <text evidence="18">The sequence shown here is derived from an EMBL/GenBank/DDBJ whole genome shotgun (WGS) entry which is preliminary data.</text>
</comment>
<dbReference type="EC" id="2.7.7.62" evidence="9"/>